<sequence length="110" mass="11810">MGALHQSIIVVNCAVCIVMESNQRMSGEAADPLFIILPFLLRQRQPPHHAADSLPPSATGKAPPSLSLGLLTLFSSGCNHGAQPPFTPSPPFGRQKRRPASFEVTRGVKR</sequence>
<evidence type="ECO:0000313" key="2">
    <source>
        <dbReference type="EMBL" id="CAK9313074.1"/>
    </source>
</evidence>
<organism evidence="2 3">
    <name type="scientific">Citrullus colocynthis</name>
    <name type="common">colocynth</name>
    <dbReference type="NCBI Taxonomy" id="252529"/>
    <lineage>
        <taxon>Eukaryota</taxon>
        <taxon>Viridiplantae</taxon>
        <taxon>Streptophyta</taxon>
        <taxon>Embryophyta</taxon>
        <taxon>Tracheophyta</taxon>
        <taxon>Spermatophyta</taxon>
        <taxon>Magnoliopsida</taxon>
        <taxon>eudicotyledons</taxon>
        <taxon>Gunneridae</taxon>
        <taxon>Pentapetalae</taxon>
        <taxon>rosids</taxon>
        <taxon>fabids</taxon>
        <taxon>Cucurbitales</taxon>
        <taxon>Cucurbitaceae</taxon>
        <taxon>Benincaseae</taxon>
        <taxon>Citrullus</taxon>
    </lineage>
</organism>
<keyword evidence="3" id="KW-1185">Reference proteome</keyword>
<evidence type="ECO:0000313" key="3">
    <source>
        <dbReference type="Proteomes" id="UP001642487"/>
    </source>
</evidence>
<dbReference type="Proteomes" id="UP001642487">
    <property type="component" value="Chromosome 11"/>
</dbReference>
<evidence type="ECO:0000256" key="1">
    <source>
        <dbReference type="SAM" id="MobiDB-lite"/>
    </source>
</evidence>
<reference evidence="2 3" key="1">
    <citation type="submission" date="2024-03" db="EMBL/GenBank/DDBJ databases">
        <authorList>
            <person name="Gkanogiannis A."/>
            <person name="Becerra Lopez-Lavalle L."/>
        </authorList>
    </citation>
    <scope>NUCLEOTIDE SEQUENCE [LARGE SCALE GENOMIC DNA]</scope>
</reference>
<dbReference type="EMBL" id="OZ021745">
    <property type="protein sequence ID" value="CAK9313074.1"/>
    <property type="molecule type" value="Genomic_DNA"/>
</dbReference>
<proteinExistence type="predicted"/>
<feature type="region of interest" description="Disordered" evidence="1">
    <location>
        <begin position="81"/>
        <end position="110"/>
    </location>
</feature>
<name>A0ABP0XY38_9ROSI</name>
<protein>
    <submittedName>
        <fullName evidence="2">Uncharacterized protein</fullName>
    </submittedName>
</protein>
<accession>A0ABP0XY38</accession>
<gene>
    <name evidence="2" type="ORF">CITCOLO1_LOCUS4784</name>
</gene>